<dbReference type="PANTHER" id="PTHR43157">
    <property type="entry name" value="PHOSPHATIDYLINOSITOL-GLYCAN BIOSYNTHESIS CLASS F PROTEIN-RELATED"/>
    <property type="match status" value="1"/>
</dbReference>
<keyword evidence="2" id="KW-1133">Transmembrane helix</keyword>
<keyword evidence="2" id="KW-0812">Transmembrane</keyword>
<dbReference type="SUPFAM" id="SSF51735">
    <property type="entry name" value="NAD(P)-binding Rossmann-fold domains"/>
    <property type="match status" value="1"/>
</dbReference>
<protein>
    <recommendedName>
        <fullName evidence="5">Retinol dehydrogenase 11</fullName>
    </recommendedName>
</protein>
<evidence type="ECO:0008006" key="5">
    <source>
        <dbReference type="Google" id="ProtNLM"/>
    </source>
</evidence>
<proteinExistence type="predicted"/>
<dbReference type="Gene3D" id="3.40.50.720">
    <property type="entry name" value="NAD(P)-binding Rossmann-like Domain"/>
    <property type="match status" value="1"/>
</dbReference>
<dbReference type="Pfam" id="PF00106">
    <property type="entry name" value="adh_short"/>
    <property type="match status" value="1"/>
</dbReference>
<comment type="caution">
    <text evidence="3">The sequence shown here is derived from an EMBL/GenBank/DDBJ whole genome shotgun (WGS) entry which is preliminary data.</text>
</comment>
<dbReference type="EMBL" id="JBEUOH010000007">
    <property type="protein sequence ID" value="KAL0892549.1"/>
    <property type="molecule type" value="Genomic_DNA"/>
</dbReference>
<dbReference type="Proteomes" id="UP001549920">
    <property type="component" value="Unassembled WGS sequence"/>
</dbReference>
<keyword evidence="4" id="KW-1185">Reference proteome</keyword>
<name>A0ABR3I8G2_LOXSC</name>
<keyword evidence="1" id="KW-0560">Oxidoreductase</keyword>
<evidence type="ECO:0000256" key="2">
    <source>
        <dbReference type="SAM" id="Phobius"/>
    </source>
</evidence>
<feature type="transmembrane region" description="Helical" evidence="2">
    <location>
        <begin position="141"/>
        <end position="158"/>
    </location>
</feature>
<evidence type="ECO:0000256" key="1">
    <source>
        <dbReference type="ARBA" id="ARBA00023002"/>
    </source>
</evidence>
<keyword evidence="2" id="KW-0472">Membrane</keyword>
<dbReference type="PRINTS" id="PR00081">
    <property type="entry name" value="GDHRDH"/>
</dbReference>
<dbReference type="PANTHER" id="PTHR43157:SF31">
    <property type="entry name" value="PHOSPHATIDYLINOSITOL-GLYCAN BIOSYNTHESIS CLASS F PROTEIN"/>
    <property type="match status" value="1"/>
</dbReference>
<reference evidence="3 4" key="1">
    <citation type="submission" date="2024-06" db="EMBL/GenBank/DDBJ databases">
        <title>A chromosome-level genome assembly of beet webworm, Loxostege sticticalis.</title>
        <authorList>
            <person name="Zhang Y."/>
        </authorList>
    </citation>
    <scope>NUCLEOTIDE SEQUENCE [LARGE SCALE GENOMIC DNA]</scope>
    <source>
        <strain evidence="3">AQ026</strain>
        <tissue evidence="3">Whole body</tissue>
    </source>
</reference>
<accession>A0ABR3I8G2</accession>
<evidence type="ECO:0000313" key="3">
    <source>
        <dbReference type="EMBL" id="KAL0892549.1"/>
    </source>
</evidence>
<dbReference type="InterPro" id="IPR036291">
    <property type="entry name" value="NAD(P)-bd_dom_sf"/>
</dbReference>
<feature type="transmembrane region" description="Helical" evidence="2">
    <location>
        <begin position="6"/>
        <end position="24"/>
    </location>
</feature>
<gene>
    <name evidence="3" type="ORF">ABMA27_015647</name>
</gene>
<organism evidence="3 4">
    <name type="scientific">Loxostege sticticalis</name>
    <name type="common">Beet webworm moth</name>
    <dbReference type="NCBI Taxonomy" id="481309"/>
    <lineage>
        <taxon>Eukaryota</taxon>
        <taxon>Metazoa</taxon>
        <taxon>Ecdysozoa</taxon>
        <taxon>Arthropoda</taxon>
        <taxon>Hexapoda</taxon>
        <taxon>Insecta</taxon>
        <taxon>Pterygota</taxon>
        <taxon>Neoptera</taxon>
        <taxon>Endopterygota</taxon>
        <taxon>Lepidoptera</taxon>
        <taxon>Glossata</taxon>
        <taxon>Ditrysia</taxon>
        <taxon>Pyraloidea</taxon>
        <taxon>Crambidae</taxon>
        <taxon>Pyraustinae</taxon>
        <taxon>Loxostege</taxon>
    </lineage>
</organism>
<sequence>MNIVFSIVFVIVSSLTLYNLYRKYTTGICKCRTRLDGMTCLVTGGTSGVGLEISTDFARRGARVIVACPFEEEGINGRKRIIKESGNNNVVFKLLDLSSFDSVRQFARDILETEERLDILMNNAGIAHPPKSTDPYPKVMVINYLGHFLLTVLLFPLLQKSGTPTTPSRIVNTPSMVCKMANLDVENLLVHKNKGFLGELLMYGNSKLCLVLFSLELKKRFPTPNVVINNADPGVVATRIFLNDGSLHMYLTYVIHCLTAKSPLEGAQTALHVALDETAGRMSGQFYRDCKLCQTPEMFKDEALASKLWDKSMELVQLRDEELQDLLQ</sequence>
<dbReference type="InterPro" id="IPR002347">
    <property type="entry name" value="SDR_fam"/>
</dbReference>
<evidence type="ECO:0000313" key="4">
    <source>
        <dbReference type="Proteomes" id="UP001549920"/>
    </source>
</evidence>